<dbReference type="EMBL" id="JAMTCC010000021">
    <property type="protein sequence ID" value="MCT7946326.1"/>
    <property type="molecule type" value="Genomic_DNA"/>
</dbReference>
<dbReference type="Proteomes" id="UP001155604">
    <property type="component" value="Unassembled WGS sequence"/>
</dbReference>
<gene>
    <name evidence="2" type="ORF">NE536_13265</name>
</gene>
<organism evidence="2 3">
    <name type="scientific">Shewanella septentrionalis</name>
    <dbReference type="NCBI Taxonomy" id="2952223"/>
    <lineage>
        <taxon>Bacteria</taxon>
        <taxon>Pseudomonadati</taxon>
        <taxon>Pseudomonadota</taxon>
        <taxon>Gammaproteobacteria</taxon>
        <taxon>Alteromonadales</taxon>
        <taxon>Shewanellaceae</taxon>
        <taxon>Shewanella</taxon>
    </lineage>
</organism>
<sequence>MSKSMLRNLFQSTGYANAKKVSNGDWQDDRPPHGRGGRASKDGLAACRRVNAMASLYAWIPANANPLKNLTKDAGPPALLSNTFQSKKYVAYILSIHWLR</sequence>
<protein>
    <submittedName>
        <fullName evidence="2">Uncharacterized protein</fullName>
    </submittedName>
</protein>
<comment type="caution">
    <text evidence="2">The sequence shown here is derived from an EMBL/GenBank/DDBJ whole genome shotgun (WGS) entry which is preliminary data.</text>
</comment>
<evidence type="ECO:0000256" key="1">
    <source>
        <dbReference type="SAM" id="MobiDB-lite"/>
    </source>
</evidence>
<reference evidence="2" key="1">
    <citation type="journal article" date="2023" name="Int. J. Syst. Evol. Microbiol.">
        <title>&lt;i&gt;Shewanella septentrionalis&lt;/i&gt; sp. nov. and &lt;i&gt;Shewanella holmiensis&lt;/i&gt; sp. nov., isolated from Baltic Sea water and sediments.</title>
        <authorList>
            <person name="Martin-Rodriguez A.J."/>
            <person name="Thorell K."/>
            <person name="Joffre E."/>
            <person name="Jensie-Markopoulos S."/>
            <person name="Moore E.R.B."/>
            <person name="Sjoling A."/>
        </authorList>
    </citation>
    <scope>NUCLEOTIDE SEQUENCE</scope>
    <source>
        <strain evidence="2">SP1W3</strain>
    </source>
</reference>
<accession>A0A9X2WVQ0</accession>
<proteinExistence type="predicted"/>
<feature type="region of interest" description="Disordered" evidence="1">
    <location>
        <begin position="19"/>
        <end position="42"/>
    </location>
</feature>
<keyword evidence="3" id="KW-1185">Reference proteome</keyword>
<evidence type="ECO:0000313" key="3">
    <source>
        <dbReference type="Proteomes" id="UP001155604"/>
    </source>
</evidence>
<name>A0A9X2WVQ0_9GAMM</name>
<dbReference type="RefSeq" id="WP_261272984.1">
    <property type="nucleotide sequence ID" value="NZ_JAMTCC010000021.1"/>
</dbReference>
<evidence type="ECO:0000313" key="2">
    <source>
        <dbReference type="EMBL" id="MCT7946326.1"/>
    </source>
</evidence>
<dbReference type="AlphaFoldDB" id="A0A9X2WVQ0"/>